<gene>
    <name evidence="1" type="ORF">ElyMa_000802900</name>
</gene>
<dbReference type="AlphaFoldDB" id="A0AAV4GX41"/>
<sequence>MQFLMCILDNYQDSPKIPTADGRRGLLTADKALNGTSYFRNFYITPQELFFTNTPDMSQNTVIRTFFAEGTTLNFLGQGAGRVRLRYPIFPLHVEGSAIWKELQVVKMKLDTTKSEMQHAGMYCLNMYPTPIAGTHIHEFYLSPDDYQAAMVGQMVSAITSVENGHNHHLDLTFNNNTGYLEYVWCGNEMRCWDLHPRILFVTYTPNED</sequence>
<dbReference type="EMBL" id="BMAT01001652">
    <property type="protein sequence ID" value="GFR89829.1"/>
    <property type="molecule type" value="Genomic_DNA"/>
</dbReference>
<evidence type="ECO:0000313" key="1">
    <source>
        <dbReference type="EMBL" id="GFR89829.1"/>
    </source>
</evidence>
<reference evidence="1 2" key="1">
    <citation type="journal article" date="2021" name="Elife">
        <title>Chloroplast acquisition without the gene transfer in kleptoplastic sea slugs, Plakobranchus ocellatus.</title>
        <authorList>
            <person name="Maeda T."/>
            <person name="Takahashi S."/>
            <person name="Yoshida T."/>
            <person name="Shimamura S."/>
            <person name="Takaki Y."/>
            <person name="Nagai Y."/>
            <person name="Toyoda A."/>
            <person name="Suzuki Y."/>
            <person name="Arimoto A."/>
            <person name="Ishii H."/>
            <person name="Satoh N."/>
            <person name="Nishiyama T."/>
            <person name="Hasebe M."/>
            <person name="Maruyama T."/>
            <person name="Minagawa J."/>
            <person name="Obokata J."/>
            <person name="Shigenobu S."/>
        </authorList>
    </citation>
    <scope>NUCLEOTIDE SEQUENCE [LARGE SCALE GENOMIC DNA]</scope>
</reference>
<protein>
    <submittedName>
        <fullName evidence="1">Uncharacterized protein</fullName>
    </submittedName>
</protein>
<proteinExistence type="predicted"/>
<comment type="caution">
    <text evidence="1">The sequence shown here is derived from an EMBL/GenBank/DDBJ whole genome shotgun (WGS) entry which is preliminary data.</text>
</comment>
<dbReference type="Proteomes" id="UP000762676">
    <property type="component" value="Unassembled WGS sequence"/>
</dbReference>
<name>A0AAV4GX41_9GAST</name>
<accession>A0AAV4GX41</accession>
<keyword evidence="2" id="KW-1185">Reference proteome</keyword>
<evidence type="ECO:0000313" key="2">
    <source>
        <dbReference type="Proteomes" id="UP000762676"/>
    </source>
</evidence>
<organism evidence="1 2">
    <name type="scientific">Elysia marginata</name>
    <dbReference type="NCBI Taxonomy" id="1093978"/>
    <lineage>
        <taxon>Eukaryota</taxon>
        <taxon>Metazoa</taxon>
        <taxon>Spiralia</taxon>
        <taxon>Lophotrochozoa</taxon>
        <taxon>Mollusca</taxon>
        <taxon>Gastropoda</taxon>
        <taxon>Heterobranchia</taxon>
        <taxon>Euthyneura</taxon>
        <taxon>Panpulmonata</taxon>
        <taxon>Sacoglossa</taxon>
        <taxon>Placobranchoidea</taxon>
        <taxon>Plakobranchidae</taxon>
        <taxon>Elysia</taxon>
    </lineage>
</organism>